<dbReference type="KEGG" id="hir:HETIRDRAFT_166449"/>
<dbReference type="OrthoDB" id="5966927at2759"/>
<dbReference type="STRING" id="747525.W4KPG2"/>
<evidence type="ECO:0000256" key="1">
    <source>
        <dbReference type="SAM" id="Phobius"/>
    </source>
</evidence>
<dbReference type="InParanoid" id="W4KPG2"/>
<dbReference type="GeneID" id="20668052"/>
<feature type="transmembrane region" description="Helical" evidence="1">
    <location>
        <begin position="88"/>
        <end position="105"/>
    </location>
</feature>
<keyword evidence="1" id="KW-0472">Membrane</keyword>
<proteinExistence type="predicted"/>
<organism evidence="2 3">
    <name type="scientific">Heterobasidion irregulare (strain TC 32-1)</name>
    <dbReference type="NCBI Taxonomy" id="747525"/>
    <lineage>
        <taxon>Eukaryota</taxon>
        <taxon>Fungi</taxon>
        <taxon>Dikarya</taxon>
        <taxon>Basidiomycota</taxon>
        <taxon>Agaricomycotina</taxon>
        <taxon>Agaricomycetes</taxon>
        <taxon>Russulales</taxon>
        <taxon>Bondarzewiaceae</taxon>
        <taxon>Heterobasidion</taxon>
        <taxon>Heterobasidion annosum species complex</taxon>
    </lineage>
</organism>
<dbReference type="RefSeq" id="XP_009540894.1">
    <property type="nucleotide sequence ID" value="XM_009542599.1"/>
</dbReference>
<evidence type="ECO:0000313" key="3">
    <source>
        <dbReference type="Proteomes" id="UP000030671"/>
    </source>
</evidence>
<protein>
    <submittedName>
        <fullName evidence="2">Uncharacterized protein</fullName>
    </submittedName>
</protein>
<sequence length="185" mass="20422">MARSDALGRWLRDSSRSPALLARPGAAPPGAPGARRPVLSSVDRRALERELRWWRVRGALCIATLGAVLLSDLAGAFGHRPPSTFDAAIPYMPIYIFVSVLWTAWDPTWASLRQAQLQGRKVRVRGKLQYAVSARALLPLLRFFETDDAAGRSSRCRCLLGSLVCSRRASSPRHIVGRRGTSWTC</sequence>
<feature type="transmembrane region" description="Helical" evidence="1">
    <location>
        <begin position="54"/>
        <end position="76"/>
    </location>
</feature>
<gene>
    <name evidence="2" type="ORF">HETIRDRAFT_166449</name>
</gene>
<evidence type="ECO:0000313" key="2">
    <source>
        <dbReference type="EMBL" id="ETW86931.1"/>
    </source>
</evidence>
<reference evidence="2 3" key="1">
    <citation type="journal article" date="2012" name="New Phytol.">
        <title>Insight into trade-off between wood decay and parasitism from the genome of a fungal forest pathogen.</title>
        <authorList>
            <person name="Olson A."/>
            <person name="Aerts A."/>
            <person name="Asiegbu F."/>
            <person name="Belbahri L."/>
            <person name="Bouzid O."/>
            <person name="Broberg A."/>
            <person name="Canback B."/>
            <person name="Coutinho P.M."/>
            <person name="Cullen D."/>
            <person name="Dalman K."/>
            <person name="Deflorio G."/>
            <person name="van Diepen L.T."/>
            <person name="Dunand C."/>
            <person name="Duplessis S."/>
            <person name="Durling M."/>
            <person name="Gonthier P."/>
            <person name="Grimwood J."/>
            <person name="Fossdal C.G."/>
            <person name="Hansson D."/>
            <person name="Henrissat B."/>
            <person name="Hietala A."/>
            <person name="Himmelstrand K."/>
            <person name="Hoffmeister D."/>
            <person name="Hogberg N."/>
            <person name="James T.Y."/>
            <person name="Karlsson M."/>
            <person name="Kohler A."/>
            <person name="Kues U."/>
            <person name="Lee Y.H."/>
            <person name="Lin Y.C."/>
            <person name="Lind M."/>
            <person name="Lindquist E."/>
            <person name="Lombard V."/>
            <person name="Lucas S."/>
            <person name="Lunden K."/>
            <person name="Morin E."/>
            <person name="Murat C."/>
            <person name="Park J."/>
            <person name="Raffaello T."/>
            <person name="Rouze P."/>
            <person name="Salamov A."/>
            <person name="Schmutz J."/>
            <person name="Solheim H."/>
            <person name="Stahlberg J."/>
            <person name="Velez H."/>
            <person name="de Vries R.P."/>
            <person name="Wiebenga A."/>
            <person name="Woodward S."/>
            <person name="Yakovlev I."/>
            <person name="Garbelotto M."/>
            <person name="Martin F."/>
            <person name="Grigoriev I.V."/>
            <person name="Stenlid J."/>
        </authorList>
    </citation>
    <scope>NUCLEOTIDE SEQUENCE [LARGE SCALE GENOMIC DNA]</scope>
    <source>
        <strain evidence="2 3">TC 32-1</strain>
    </source>
</reference>
<name>W4KPG2_HETIT</name>
<dbReference type="Proteomes" id="UP000030671">
    <property type="component" value="Unassembled WGS sequence"/>
</dbReference>
<dbReference type="EMBL" id="KI925454">
    <property type="protein sequence ID" value="ETW86931.1"/>
    <property type="molecule type" value="Genomic_DNA"/>
</dbReference>
<keyword evidence="1" id="KW-0812">Transmembrane</keyword>
<dbReference type="AlphaFoldDB" id="W4KPG2"/>
<keyword evidence="3" id="KW-1185">Reference proteome</keyword>
<dbReference type="HOGENOM" id="CLU_1461494_0_0_1"/>
<accession>W4KPG2</accession>
<keyword evidence="1" id="KW-1133">Transmembrane helix</keyword>